<dbReference type="InterPro" id="IPR002771">
    <property type="entry name" value="Multi_antbiot-R_MarC"/>
</dbReference>
<organism evidence="9 10">
    <name type="scientific">Candidatus Portiera aleyrodidarum MED</name>
    <name type="common">Bemisia tabaci</name>
    <dbReference type="NCBI Taxonomy" id="1163752"/>
    <lineage>
        <taxon>Bacteria</taxon>
        <taxon>Pseudomonadati</taxon>
        <taxon>Pseudomonadota</taxon>
        <taxon>Gammaproteobacteria</taxon>
        <taxon>Candidatus Johnevansiales</taxon>
        <taxon>Candidatus Johnevansiaceae</taxon>
        <taxon>Candidatus Portiera</taxon>
    </lineage>
</organism>
<dbReference type="Pfam" id="PF01914">
    <property type="entry name" value="MarC"/>
    <property type="match status" value="1"/>
</dbReference>
<feature type="transmembrane region" description="Helical" evidence="8">
    <location>
        <begin position="45"/>
        <end position="63"/>
    </location>
</feature>
<evidence type="ECO:0000256" key="7">
    <source>
        <dbReference type="ARBA" id="ARBA00023136"/>
    </source>
</evidence>
<keyword evidence="7 8" id="KW-0472">Membrane</keyword>
<evidence type="ECO:0000256" key="2">
    <source>
        <dbReference type="ARBA" id="ARBA00009784"/>
    </source>
</evidence>
<feature type="transmembrane region" description="Helical" evidence="8">
    <location>
        <begin position="147"/>
        <end position="169"/>
    </location>
</feature>
<dbReference type="PANTHER" id="PTHR33508">
    <property type="entry name" value="UPF0056 MEMBRANE PROTEIN YHCE"/>
    <property type="match status" value="1"/>
</dbReference>
<sequence length="214" mass="23602">MFIEYIHSVLFFFITLLPVANPIASTTLLLTLGNKIKAKERKKQIYFATLYVGIIILVCFYAGKNILNAFGVSINALRLAGGIILLYFGFDLLFNVTEKKQITEKNHLQQSHLNISFVPLALPGTAGPGTIALIISSSSSLPSSCLIHFVIWSVTALFTLMFLICLLSANKIFKRIGPSGIDAISRIMGFILISMGVQFIITGFQNMLIVLFHL</sequence>
<evidence type="ECO:0000256" key="1">
    <source>
        <dbReference type="ARBA" id="ARBA00004429"/>
    </source>
</evidence>
<evidence type="ECO:0000256" key="6">
    <source>
        <dbReference type="ARBA" id="ARBA00022989"/>
    </source>
</evidence>
<gene>
    <name evidence="9" type="ORF">O3E_01655</name>
</gene>
<dbReference type="GO" id="GO:0005886">
    <property type="term" value="C:plasma membrane"/>
    <property type="evidence" value="ECO:0007669"/>
    <property type="project" value="UniProtKB-SubCell"/>
</dbReference>
<feature type="transmembrane region" description="Helical" evidence="8">
    <location>
        <begin position="6"/>
        <end position="33"/>
    </location>
</feature>
<name>A0AAU8RRC6_9GAMM</name>
<dbReference type="PANTHER" id="PTHR33508:SF2">
    <property type="entry name" value="UPF0056 INNER MEMBRANE PROTEIN MARC"/>
    <property type="match status" value="1"/>
</dbReference>
<feature type="transmembrane region" description="Helical" evidence="8">
    <location>
        <begin position="115"/>
        <end position="135"/>
    </location>
</feature>
<dbReference type="KEGG" id="paly:O3E_01655"/>
<dbReference type="RefSeq" id="WP_040966662.1">
    <property type="nucleotide sequence ID" value="NZ_CP007563.1"/>
</dbReference>
<evidence type="ECO:0000256" key="5">
    <source>
        <dbReference type="ARBA" id="ARBA00022692"/>
    </source>
</evidence>
<feature type="transmembrane region" description="Helical" evidence="8">
    <location>
        <begin position="69"/>
        <end position="94"/>
    </location>
</feature>
<dbReference type="AlphaFoldDB" id="A0AAU8RRC6"/>
<evidence type="ECO:0000256" key="8">
    <source>
        <dbReference type="RuleBase" id="RU362048"/>
    </source>
</evidence>
<keyword evidence="5 8" id="KW-0812">Transmembrane</keyword>
<accession>A0AAU8RRC6</accession>
<keyword evidence="3" id="KW-1003">Cell membrane</keyword>
<proteinExistence type="inferred from homology"/>
<evidence type="ECO:0000313" key="10">
    <source>
        <dbReference type="Proteomes" id="UP000031624"/>
    </source>
</evidence>
<protein>
    <recommendedName>
        <fullName evidence="8">UPF0056 membrane protein</fullName>
    </recommendedName>
</protein>
<dbReference type="NCBIfam" id="TIGR00427">
    <property type="entry name" value="NAAT family transporter"/>
    <property type="match status" value="1"/>
</dbReference>
<evidence type="ECO:0000256" key="3">
    <source>
        <dbReference type="ARBA" id="ARBA00022475"/>
    </source>
</evidence>
<evidence type="ECO:0000313" key="9">
    <source>
        <dbReference type="EMBL" id="AJF24198.1"/>
    </source>
</evidence>
<comment type="similarity">
    <text evidence="2 8">Belongs to the UPF0056 (MarC) family.</text>
</comment>
<dbReference type="Proteomes" id="UP000031624">
    <property type="component" value="Chromosome"/>
</dbReference>
<keyword evidence="6 8" id="KW-1133">Transmembrane helix</keyword>
<comment type="subcellular location">
    <subcellularLocation>
        <location evidence="1">Cell inner membrane</location>
        <topology evidence="1">Multi-pass membrane protein</topology>
    </subcellularLocation>
    <subcellularLocation>
        <location evidence="8">Cell membrane</location>
        <topology evidence="8">Multi-pass membrane protein</topology>
    </subcellularLocation>
</comment>
<dbReference type="NCBIfam" id="NF008228">
    <property type="entry name" value="PRK10995.1"/>
    <property type="match status" value="1"/>
</dbReference>
<reference evidence="9 10" key="1">
    <citation type="submission" date="2014-04" db="EMBL/GenBank/DDBJ databases">
        <title>Genome reduction and metabolic complementation of the dual endosymbionts in the whitefly Bemisia tabaci.</title>
        <authorList>
            <person name="Rao Q."/>
            <person name="Rollat-Farnier P.-A."/>
            <person name="Zhang Z.-X."/>
            <person name="Santos-Garcia D."/>
            <person name="Silva F.J."/>
            <person name="Moya A."/>
            <person name="Zhu D.-T."/>
            <person name="Klein C.C."/>
            <person name="Vavre F."/>
            <person name="Sagot M.-F."/>
            <person name="Liu S.-S."/>
            <person name="Mouton L."/>
            <person name="Wang X.-W."/>
        </authorList>
    </citation>
    <scope>NUCLEOTIDE SEQUENCE [LARGE SCALE GENOMIC DNA]</scope>
    <source>
        <strain evidence="9 10">BT-Q</strain>
    </source>
</reference>
<feature type="transmembrane region" description="Helical" evidence="8">
    <location>
        <begin position="190"/>
        <end position="212"/>
    </location>
</feature>
<evidence type="ECO:0000256" key="4">
    <source>
        <dbReference type="ARBA" id="ARBA00022519"/>
    </source>
</evidence>
<dbReference type="EMBL" id="CP007563">
    <property type="protein sequence ID" value="AJF24198.1"/>
    <property type="molecule type" value="Genomic_DNA"/>
</dbReference>
<keyword evidence="4" id="KW-0997">Cell inner membrane</keyword>